<organism evidence="6 7">
    <name type="scientific">Elysia marginata</name>
    <dbReference type="NCBI Taxonomy" id="1093978"/>
    <lineage>
        <taxon>Eukaryota</taxon>
        <taxon>Metazoa</taxon>
        <taxon>Spiralia</taxon>
        <taxon>Lophotrochozoa</taxon>
        <taxon>Mollusca</taxon>
        <taxon>Gastropoda</taxon>
        <taxon>Heterobranchia</taxon>
        <taxon>Euthyneura</taxon>
        <taxon>Panpulmonata</taxon>
        <taxon>Sacoglossa</taxon>
        <taxon>Placobranchoidea</taxon>
        <taxon>Plakobranchidae</taxon>
        <taxon>Elysia</taxon>
    </lineage>
</organism>
<evidence type="ECO:0000256" key="3">
    <source>
        <dbReference type="ARBA" id="ARBA00023027"/>
    </source>
</evidence>
<dbReference type="AlphaFoldDB" id="A0AAV4K016"/>
<dbReference type="Pfam" id="PF07991">
    <property type="entry name" value="KARI_N"/>
    <property type="match status" value="1"/>
</dbReference>
<proteinExistence type="inferred from homology"/>
<sequence length="194" mass="21585">MNILHLDSNHPKLIASLEEQGHTNIIDYNSPYEEVLKKIGDINGIILRSRIPIEKVLMDKAPGLNFIARVGVGMENIDIDYAMAKGIKLFSAKGGNSNAVGEHTLGMLLSLTKKIVKSHTEIHQNIWKREENRGVELSGKTVVIIGYGNTGQAFAKKLQGFDVQVLFYDILEKQPQYSNVKKASLTEIQEQADI</sequence>
<reference evidence="6 7" key="1">
    <citation type="journal article" date="2021" name="Elife">
        <title>Chloroplast acquisition without the gene transfer in kleptoplastic sea slugs, Plakobranchus ocellatus.</title>
        <authorList>
            <person name="Maeda T."/>
            <person name="Takahashi S."/>
            <person name="Yoshida T."/>
            <person name="Shimamura S."/>
            <person name="Takaki Y."/>
            <person name="Nagai Y."/>
            <person name="Toyoda A."/>
            <person name="Suzuki Y."/>
            <person name="Arimoto A."/>
            <person name="Ishii H."/>
            <person name="Satoh N."/>
            <person name="Nishiyama T."/>
            <person name="Hasebe M."/>
            <person name="Maruyama T."/>
            <person name="Minagawa J."/>
            <person name="Obokata J."/>
            <person name="Shigenobu S."/>
        </authorList>
    </citation>
    <scope>NUCLEOTIDE SEQUENCE [LARGE SCALE GENOMIC DNA]</scope>
</reference>
<comment type="similarity">
    <text evidence="1">Belongs to the D-isomer specific 2-hydroxyacid dehydrogenase family.</text>
</comment>
<dbReference type="InterPro" id="IPR006139">
    <property type="entry name" value="D-isomer_2_OHA_DH_cat_dom"/>
</dbReference>
<dbReference type="Gene3D" id="3.40.50.720">
    <property type="entry name" value="NAD(P)-binding Rossmann-like Domain"/>
    <property type="match status" value="2"/>
</dbReference>
<keyword evidence="7" id="KW-1185">Reference proteome</keyword>
<dbReference type="InterPro" id="IPR036291">
    <property type="entry name" value="NAD(P)-bd_dom_sf"/>
</dbReference>
<dbReference type="PANTHER" id="PTHR43761">
    <property type="entry name" value="D-ISOMER SPECIFIC 2-HYDROXYACID DEHYDROGENASE FAMILY PROTEIN (AFU_ORTHOLOGUE AFUA_1G13630)"/>
    <property type="match status" value="1"/>
</dbReference>
<dbReference type="SUPFAM" id="SSF51735">
    <property type="entry name" value="NAD(P)-binding Rossmann-fold domains"/>
    <property type="match status" value="1"/>
</dbReference>
<keyword evidence="2" id="KW-0560">Oxidoreductase</keyword>
<keyword evidence="3" id="KW-0520">NAD</keyword>
<dbReference type="GO" id="GO:0016616">
    <property type="term" value="F:oxidoreductase activity, acting on the CH-OH group of donors, NAD or NADP as acceptor"/>
    <property type="evidence" value="ECO:0007669"/>
    <property type="project" value="InterPro"/>
</dbReference>
<dbReference type="PANTHER" id="PTHR43761:SF1">
    <property type="entry name" value="D-ISOMER SPECIFIC 2-HYDROXYACID DEHYDROGENASE CATALYTIC DOMAIN-CONTAINING PROTEIN-RELATED"/>
    <property type="match status" value="1"/>
</dbReference>
<dbReference type="SUPFAM" id="SSF52283">
    <property type="entry name" value="Formate/glycerate dehydrogenase catalytic domain-like"/>
    <property type="match status" value="1"/>
</dbReference>
<feature type="domain" description="KARI N-terminal Rossmann" evidence="5">
    <location>
        <begin position="137"/>
        <end position="184"/>
    </location>
</feature>
<dbReference type="EMBL" id="BMAT01010599">
    <property type="protein sequence ID" value="GFS28005.1"/>
    <property type="molecule type" value="Genomic_DNA"/>
</dbReference>
<dbReference type="InterPro" id="IPR013116">
    <property type="entry name" value="KARI_N"/>
</dbReference>
<protein>
    <submittedName>
        <fullName evidence="6">D-3-phosphoglycerate dehydrogenase</fullName>
    </submittedName>
</protein>
<dbReference type="Proteomes" id="UP000762676">
    <property type="component" value="Unassembled WGS sequence"/>
</dbReference>
<name>A0AAV4K016_9GAST</name>
<feature type="non-terminal residue" evidence="6">
    <location>
        <position position="194"/>
    </location>
</feature>
<comment type="caution">
    <text evidence="6">The sequence shown here is derived from an EMBL/GenBank/DDBJ whole genome shotgun (WGS) entry which is preliminary data.</text>
</comment>
<dbReference type="GO" id="GO:0051287">
    <property type="term" value="F:NAD binding"/>
    <property type="evidence" value="ECO:0007669"/>
    <property type="project" value="InterPro"/>
</dbReference>
<accession>A0AAV4K016</accession>
<dbReference type="InterPro" id="IPR050418">
    <property type="entry name" value="D-iso_2-hydroxyacid_DH_PdxB"/>
</dbReference>
<dbReference type="Pfam" id="PF00389">
    <property type="entry name" value="2-Hacid_dh"/>
    <property type="match status" value="1"/>
</dbReference>
<evidence type="ECO:0000313" key="7">
    <source>
        <dbReference type="Proteomes" id="UP000762676"/>
    </source>
</evidence>
<gene>
    <name evidence="6" type="ORF">ElyMa_005326000</name>
</gene>
<evidence type="ECO:0000256" key="2">
    <source>
        <dbReference type="ARBA" id="ARBA00023002"/>
    </source>
</evidence>
<feature type="domain" description="D-isomer specific 2-hydroxyacid dehydrogenase catalytic" evidence="4">
    <location>
        <begin position="6"/>
        <end position="127"/>
    </location>
</feature>
<evidence type="ECO:0000259" key="4">
    <source>
        <dbReference type="Pfam" id="PF00389"/>
    </source>
</evidence>
<evidence type="ECO:0000256" key="1">
    <source>
        <dbReference type="ARBA" id="ARBA00005854"/>
    </source>
</evidence>
<evidence type="ECO:0000259" key="5">
    <source>
        <dbReference type="Pfam" id="PF07991"/>
    </source>
</evidence>
<evidence type="ECO:0000313" key="6">
    <source>
        <dbReference type="EMBL" id="GFS28005.1"/>
    </source>
</evidence>